<proteinExistence type="predicted"/>
<name>A0A645BJR6_9ZZZZ</name>
<accession>A0A645BJR6</accession>
<dbReference type="AlphaFoldDB" id="A0A645BJR6"/>
<gene>
    <name evidence="1" type="ORF">SDC9_112484</name>
</gene>
<protein>
    <submittedName>
        <fullName evidence="1">Uncharacterized protein</fullName>
    </submittedName>
</protein>
<comment type="caution">
    <text evidence="1">The sequence shown here is derived from an EMBL/GenBank/DDBJ whole genome shotgun (WGS) entry which is preliminary data.</text>
</comment>
<sequence length="70" mass="7744">MDGNSSQCCNAHQEHFVKQATSKNIPSCTQQHRSADEQICGKEDNVLGHLILRRMKGLIEDDSSSSKNEG</sequence>
<dbReference type="EMBL" id="VSSQ01020597">
    <property type="protein sequence ID" value="MPM65587.1"/>
    <property type="molecule type" value="Genomic_DNA"/>
</dbReference>
<evidence type="ECO:0000313" key="1">
    <source>
        <dbReference type="EMBL" id="MPM65587.1"/>
    </source>
</evidence>
<reference evidence="1" key="1">
    <citation type="submission" date="2019-08" db="EMBL/GenBank/DDBJ databases">
        <authorList>
            <person name="Kucharzyk K."/>
            <person name="Murdoch R.W."/>
            <person name="Higgins S."/>
            <person name="Loffler F."/>
        </authorList>
    </citation>
    <scope>NUCLEOTIDE SEQUENCE</scope>
</reference>
<organism evidence="1">
    <name type="scientific">bioreactor metagenome</name>
    <dbReference type="NCBI Taxonomy" id="1076179"/>
    <lineage>
        <taxon>unclassified sequences</taxon>
        <taxon>metagenomes</taxon>
        <taxon>ecological metagenomes</taxon>
    </lineage>
</organism>